<evidence type="ECO:0000313" key="2">
    <source>
        <dbReference type="EMBL" id="JAH13013.1"/>
    </source>
</evidence>
<organism evidence="2">
    <name type="scientific">Anguilla anguilla</name>
    <name type="common">European freshwater eel</name>
    <name type="synonym">Muraena anguilla</name>
    <dbReference type="NCBI Taxonomy" id="7936"/>
    <lineage>
        <taxon>Eukaryota</taxon>
        <taxon>Metazoa</taxon>
        <taxon>Chordata</taxon>
        <taxon>Craniata</taxon>
        <taxon>Vertebrata</taxon>
        <taxon>Euteleostomi</taxon>
        <taxon>Actinopterygii</taxon>
        <taxon>Neopterygii</taxon>
        <taxon>Teleostei</taxon>
        <taxon>Anguilliformes</taxon>
        <taxon>Anguillidae</taxon>
        <taxon>Anguilla</taxon>
    </lineage>
</organism>
<evidence type="ECO:0000256" key="1">
    <source>
        <dbReference type="SAM" id="MobiDB-lite"/>
    </source>
</evidence>
<dbReference type="AlphaFoldDB" id="A0A0E9QA75"/>
<dbReference type="EMBL" id="GBXM01095564">
    <property type="protein sequence ID" value="JAH13013.1"/>
    <property type="molecule type" value="Transcribed_RNA"/>
</dbReference>
<feature type="region of interest" description="Disordered" evidence="1">
    <location>
        <begin position="1"/>
        <end position="35"/>
    </location>
</feature>
<name>A0A0E9QA75_ANGAN</name>
<reference evidence="2" key="1">
    <citation type="submission" date="2014-11" db="EMBL/GenBank/DDBJ databases">
        <authorList>
            <person name="Amaro Gonzalez C."/>
        </authorList>
    </citation>
    <scope>NUCLEOTIDE SEQUENCE</scope>
</reference>
<protein>
    <submittedName>
        <fullName evidence="2">Uncharacterized protein</fullName>
    </submittedName>
</protein>
<proteinExistence type="predicted"/>
<feature type="compositionally biased region" description="Polar residues" evidence="1">
    <location>
        <begin position="22"/>
        <end position="35"/>
    </location>
</feature>
<sequence length="35" mass="3582">MVTFTPDGGRVGAGTDGRGSRSKGQWASSERSAVI</sequence>
<reference evidence="2" key="2">
    <citation type="journal article" date="2015" name="Fish Shellfish Immunol.">
        <title>Early steps in the European eel (Anguilla anguilla)-Vibrio vulnificus interaction in the gills: Role of the RtxA13 toxin.</title>
        <authorList>
            <person name="Callol A."/>
            <person name="Pajuelo D."/>
            <person name="Ebbesson L."/>
            <person name="Teles M."/>
            <person name="MacKenzie S."/>
            <person name="Amaro C."/>
        </authorList>
    </citation>
    <scope>NUCLEOTIDE SEQUENCE</scope>
</reference>
<accession>A0A0E9QA75</accession>